<proteinExistence type="predicted"/>
<gene>
    <name evidence="2" type="ORF">BGW38_001986</name>
</gene>
<dbReference type="EMBL" id="JAABOA010001660">
    <property type="protein sequence ID" value="KAF9581118.1"/>
    <property type="molecule type" value="Genomic_DNA"/>
</dbReference>
<reference evidence="2" key="1">
    <citation type="journal article" date="2020" name="Fungal Divers.">
        <title>Resolving the Mortierellaceae phylogeny through synthesis of multi-gene phylogenetics and phylogenomics.</title>
        <authorList>
            <person name="Vandepol N."/>
            <person name="Liber J."/>
            <person name="Desiro A."/>
            <person name="Na H."/>
            <person name="Kennedy M."/>
            <person name="Barry K."/>
            <person name="Grigoriev I.V."/>
            <person name="Miller A.N."/>
            <person name="O'Donnell K."/>
            <person name="Stajich J.E."/>
            <person name="Bonito G."/>
        </authorList>
    </citation>
    <scope>NUCLEOTIDE SEQUENCE</scope>
    <source>
        <strain evidence="2">KOD1015</strain>
    </source>
</reference>
<keyword evidence="3" id="KW-1185">Reference proteome</keyword>
<comment type="caution">
    <text evidence="2">The sequence shown here is derived from an EMBL/GenBank/DDBJ whole genome shotgun (WGS) entry which is preliminary data.</text>
</comment>
<feature type="region of interest" description="Disordered" evidence="1">
    <location>
        <begin position="1"/>
        <end position="31"/>
    </location>
</feature>
<evidence type="ECO:0000256" key="1">
    <source>
        <dbReference type="SAM" id="MobiDB-lite"/>
    </source>
</evidence>
<name>A0A9P6FSP2_9FUNG</name>
<accession>A0A9P6FSP2</accession>
<dbReference type="OrthoDB" id="2445916at2759"/>
<evidence type="ECO:0000313" key="2">
    <source>
        <dbReference type="EMBL" id="KAF9581118.1"/>
    </source>
</evidence>
<sequence>MDAKKASRTSGDGRDKSTGKGKKQEDEPVPSGMIAWAHKIIDRKEEITMVNFSNAFGFTREEDAHVALMSLLSSHLLPARARNAAIKTYELWRKNEGIVFWAWRSAGRKVDVSTGMTVEDLVDRG</sequence>
<evidence type="ECO:0000313" key="3">
    <source>
        <dbReference type="Proteomes" id="UP000780801"/>
    </source>
</evidence>
<dbReference type="Proteomes" id="UP000780801">
    <property type="component" value="Unassembled WGS sequence"/>
</dbReference>
<dbReference type="AlphaFoldDB" id="A0A9P6FSP2"/>
<organism evidence="2 3">
    <name type="scientific">Lunasporangiospora selenospora</name>
    <dbReference type="NCBI Taxonomy" id="979761"/>
    <lineage>
        <taxon>Eukaryota</taxon>
        <taxon>Fungi</taxon>
        <taxon>Fungi incertae sedis</taxon>
        <taxon>Mucoromycota</taxon>
        <taxon>Mortierellomycotina</taxon>
        <taxon>Mortierellomycetes</taxon>
        <taxon>Mortierellales</taxon>
        <taxon>Mortierellaceae</taxon>
        <taxon>Lunasporangiospora</taxon>
    </lineage>
</organism>
<protein>
    <submittedName>
        <fullName evidence="2">Uncharacterized protein</fullName>
    </submittedName>
</protein>
<feature type="compositionally biased region" description="Basic and acidic residues" evidence="1">
    <location>
        <begin position="1"/>
        <end position="26"/>
    </location>
</feature>